<dbReference type="EMBL" id="VFSU01000019">
    <property type="protein sequence ID" value="TPE62240.1"/>
    <property type="molecule type" value="Genomic_DNA"/>
</dbReference>
<evidence type="ECO:0000313" key="3">
    <source>
        <dbReference type="Proteomes" id="UP000319897"/>
    </source>
</evidence>
<evidence type="ECO:0000313" key="2">
    <source>
        <dbReference type="EMBL" id="TPE62240.1"/>
    </source>
</evidence>
<name>A0A501XNY1_9SPHN</name>
<proteinExistence type="predicted"/>
<evidence type="ECO:0000256" key="1">
    <source>
        <dbReference type="SAM" id="Phobius"/>
    </source>
</evidence>
<comment type="caution">
    <text evidence="2">The sequence shown here is derived from an EMBL/GenBank/DDBJ whole genome shotgun (WGS) entry which is preliminary data.</text>
</comment>
<sequence>MTELTDKQPDRLPWGDHASHPEELTADYEFRLGDLIHLRARARCTPAGLVTAGIAVALIILAVGRARR</sequence>
<protein>
    <submittedName>
        <fullName evidence="2">Uncharacterized protein</fullName>
    </submittedName>
</protein>
<feature type="transmembrane region" description="Helical" evidence="1">
    <location>
        <begin position="47"/>
        <end position="64"/>
    </location>
</feature>
<keyword evidence="1" id="KW-0472">Membrane</keyword>
<keyword evidence="1" id="KW-0812">Transmembrane</keyword>
<dbReference type="RefSeq" id="WP_140927665.1">
    <property type="nucleotide sequence ID" value="NZ_VFSU01000019.1"/>
</dbReference>
<dbReference type="OrthoDB" id="8092782at2"/>
<keyword evidence="1" id="KW-1133">Transmembrane helix</keyword>
<reference evidence="2 3" key="1">
    <citation type="submission" date="2019-06" db="EMBL/GenBank/DDBJ databases">
        <authorList>
            <person name="Lee I."/>
            <person name="Jang G.I."/>
            <person name="Hwang C.Y."/>
        </authorList>
    </citation>
    <scope>NUCLEOTIDE SEQUENCE [LARGE SCALE GENOMIC DNA]</scope>
    <source>
        <strain evidence="2 3">PAMC 28131</strain>
    </source>
</reference>
<dbReference type="Proteomes" id="UP000319897">
    <property type="component" value="Unassembled WGS sequence"/>
</dbReference>
<gene>
    <name evidence="2" type="ORF">FJQ54_06840</name>
</gene>
<organism evidence="2 3">
    <name type="scientific">Sandaracinobacter neustonicus</name>
    <dbReference type="NCBI Taxonomy" id="1715348"/>
    <lineage>
        <taxon>Bacteria</taxon>
        <taxon>Pseudomonadati</taxon>
        <taxon>Pseudomonadota</taxon>
        <taxon>Alphaproteobacteria</taxon>
        <taxon>Sphingomonadales</taxon>
        <taxon>Sphingosinicellaceae</taxon>
        <taxon>Sandaracinobacter</taxon>
    </lineage>
</organism>
<dbReference type="AlphaFoldDB" id="A0A501XNY1"/>
<keyword evidence="3" id="KW-1185">Reference proteome</keyword>
<accession>A0A501XNY1</accession>